<sequence length="222" mass="25212">MQEFMATSERRAELYWWFSTLFAAELSDAQIAEYDSYDVRSFLKSLSTLDPMRDAVAELNDAIARLLVRPDRQLELAADFAGLFLVDPKQGALPYESLYRGEAKLLMQAPMAEMQARLKRLGIDVSDKFKEPADHLAIELDLMGNLIIRAAEATTADERAQWLQEQEELLHHHLLGWLERFEQACRKADPFGFYGASARLLGVFLHMDANYLSLVKPAQAAD</sequence>
<dbReference type="PANTHER" id="PTHR34227:SF11">
    <property type="entry name" value="CHAPERONE PROTEIN TORD"/>
    <property type="match status" value="1"/>
</dbReference>
<organism evidence="4 5">
    <name type="scientific">Aeromonas eucrenophila</name>
    <dbReference type="NCBI Taxonomy" id="649"/>
    <lineage>
        <taxon>Bacteria</taxon>
        <taxon>Pseudomonadati</taxon>
        <taxon>Pseudomonadota</taxon>
        <taxon>Gammaproteobacteria</taxon>
        <taxon>Aeromonadales</taxon>
        <taxon>Aeromonadaceae</taxon>
        <taxon>Aeromonas</taxon>
    </lineage>
</organism>
<comment type="caution">
    <text evidence="4">The sequence shown here is derived from an EMBL/GenBank/DDBJ whole genome shotgun (WGS) entry which is preliminary data.</text>
</comment>
<evidence type="ECO:0000313" key="5">
    <source>
        <dbReference type="Proteomes" id="UP001596132"/>
    </source>
</evidence>
<reference evidence="5" key="1">
    <citation type="journal article" date="2019" name="Int. J. Syst. Evol. Microbiol.">
        <title>The Global Catalogue of Microorganisms (GCM) 10K type strain sequencing project: providing services to taxonomists for standard genome sequencing and annotation.</title>
        <authorList>
            <consortium name="The Broad Institute Genomics Platform"/>
            <consortium name="The Broad Institute Genome Sequencing Center for Infectious Disease"/>
            <person name="Wu L."/>
            <person name="Ma J."/>
        </authorList>
    </citation>
    <scope>NUCLEOTIDE SEQUENCE [LARGE SCALE GENOMIC DNA]</scope>
    <source>
        <strain evidence="5">KCTC 15012</strain>
    </source>
</reference>
<keyword evidence="5" id="KW-1185">Reference proteome</keyword>
<dbReference type="RefSeq" id="WP_378051529.1">
    <property type="nucleotide sequence ID" value="NZ_JBHSPP010000006.1"/>
</dbReference>
<name>A0ABW0YA33_9GAMM</name>
<dbReference type="InterPro" id="IPR050289">
    <property type="entry name" value="TorD/DmsD_chaperones"/>
</dbReference>
<dbReference type="Pfam" id="PF02613">
    <property type="entry name" value="Nitrate_red_del"/>
    <property type="match status" value="1"/>
</dbReference>
<dbReference type="Gene3D" id="1.20.120.1820">
    <property type="match status" value="1"/>
</dbReference>
<dbReference type="InterPro" id="IPR020945">
    <property type="entry name" value="DMSO/NO3_reduct_chaperone"/>
</dbReference>
<dbReference type="InterPro" id="IPR036411">
    <property type="entry name" value="TorD-like_sf"/>
</dbReference>
<proteinExistence type="inferred from homology"/>
<evidence type="ECO:0000313" key="4">
    <source>
        <dbReference type="EMBL" id="MFC5705703.1"/>
    </source>
</evidence>
<evidence type="ECO:0000256" key="1">
    <source>
        <dbReference type="ARBA" id="ARBA00022490"/>
    </source>
</evidence>
<protein>
    <recommendedName>
        <fullName evidence="3">Chaperone protein TorD</fullName>
    </recommendedName>
</protein>
<keyword evidence="2 3" id="KW-0143">Chaperone</keyword>
<comment type="function">
    <text evidence="3">Involved in the biogenesis of TorA. Acts on TorA before the insertion of the molybdenum cofactor and, as a result, probably favors a conformation of the apoenzyme that is competent for acquiring the cofactor.</text>
</comment>
<dbReference type="InterPro" id="IPR036386">
    <property type="entry name" value="HscB_C_sf"/>
</dbReference>
<dbReference type="SUPFAM" id="SSF89155">
    <property type="entry name" value="TorD-like"/>
    <property type="match status" value="1"/>
</dbReference>
<accession>A0ABW0YA33</accession>
<dbReference type="Proteomes" id="UP001596132">
    <property type="component" value="Unassembled WGS sequence"/>
</dbReference>
<dbReference type="NCBIfam" id="NF003442">
    <property type="entry name" value="PRK04976.1"/>
    <property type="match status" value="1"/>
</dbReference>
<dbReference type="PANTHER" id="PTHR34227">
    <property type="entry name" value="CHAPERONE PROTEIN YCDY"/>
    <property type="match status" value="1"/>
</dbReference>
<dbReference type="InterPro" id="IPR023069">
    <property type="entry name" value="Chaperone_TorD"/>
</dbReference>
<evidence type="ECO:0000256" key="3">
    <source>
        <dbReference type="HAMAP-Rule" id="MF_01150"/>
    </source>
</evidence>
<dbReference type="HAMAP" id="MF_01150">
    <property type="entry name" value="TorD"/>
    <property type="match status" value="1"/>
</dbReference>
<keyword evidence="1 3" id="KW-0963">Cytoplasm</keyword>
<comment type="similarity">
    <text evidence="3">Belongs to the TorD/DmsD family. TorD subfamily.</text>
</comment>
<dbReference type="EMBL" id="JBHSPP010000006">
    <property type="protein sequence ID" value="MFC5705703.1"/>
    <property type="molecule type" value="Genomic_DNA"/>
</dbReference>
<gene>
    <name evidence="3 4" type="primary">torD</name>
    <name evidence="4" type="ORF">ACFPVW_06385</name>
</gene>
<evidence type="ECO:0000256" key="2">
    <source>
        <dbReference type="ARBA" id="ARBA00023186"/>
    </source>
</evidence>
<dbReference type="Gene3D" id="1.20.1280.20">
    <property type="entry name" value="HscB, C-terminal domain"/>
    <property type="match status" value="1"/>
</dbReference>
<comment type="subcellular location">
    <subcellularLocation>
        <location evidence="3">Cytoplasm</location>
    </subcellularLocation>
</comment>